<comment type="caution">
    <text evidence="2">The sequence shown here is derived from an EMBL/GenBank/DDBJ whole genome shotgun (WGS) entry which is preliminary data.</text>
</comment>
<dbReference type="AlphaFoldDB" id="A0A0N1JNI8"/>
<gene>
    <name evidence="2" type="ORF">ABJ99_3460</name>
</gene>
<dbReference type="Proteomes" id="UP000037891">
    <property type="component" value="Unassembled WGS sequence"/>
</dbReference>
<evidence type="ECO:0000256" key="1">
    <source>
        <dbReference type="ARBA" id="ARBA00022729"/>
    </source>
</evidence>
<keyword evidence="1" id="KW-0732">Signal</keyword>
<dbReference type="PATRIC" id="fig|81035.3.peg.3703"/>
<dbReference type="RefSeq" id="WP_054086689.1">
    <property type="nucleotide sequence ID" value="NZ_LGLN01000065.1"/>
</dbReference>
<dbReference type="EMBL" id="LGLN01000065">
    <property type="protein sequence ID" value="KPC28303.1"/>
    <property type="molecule type" value="Genomic_DNA"/>
</dbReference>
<dbReference type="Gene3D" id="3.40.190.10">
    <property type="entry name" value="Periplasmic binding protein-like II"/>
    <property type="match status" value="2"/>
</dbReference>
<dbReference type="Pfam" id="PF13531">
    <property type="entry name" value="SBP_bac_11"/>
    <property type="match status" value="1"/>
</dbReference>
<accession>A0A0N1JNI8</accession>
<evidence type="ECO:0000313" key="2">
    <source>
        <dbReference type="EMBL" id="KPC28303.1"/>
    </source>
</evidence>
<sequence length="304" mass="32452">MDELIAISSMEHAELAEFVAGISAHTGVPVRLSRWSTSELIERVITGTAGEWDLLLGTAATAMLDPALASQLRVLDALDCSALPSEAVATDRRWFSPSGFVPAFCYDPAVLAAQGLTPPLCWEALCTPAWSQRIAMPDPGRSGAGYLHLSALLEHYGERAWEMLAQVAQLRPLISGSSTAPIEAVLEGHAWVGISVSTAATRAAAQHPALHWCVPTDARRYEFEVFGCRAGSQKTNEALQALGWMLSPDAAAVSRRYGKVVVGGVSSDTLATADLQSLDASQAGHAKVSRCTRWHSLFDTQADL</sequence>
<evidence type="ECO:0000313" key="3">
    <source>
        <dbReference type="Proteomes" id="UP000037891"/>
    </source>
</evidence>
<reference evidence="2 3" key="1">
    <citation type="submission" date="2015-07" db="EMBL/GenBank/DDBJ databases">
        <authorList>
            <person name="Noorani M."/>
        </authorList>
    </citation>
    <scope>NUCLEOTIDE SEQUENCE [LARGE SCALE GENOMIC DNA]</scope>
    <source>
        <strain evidence="2 3">0788_9</strain>
    </source>
</reference>
<dbReference type="PANTHER" id="PTHR30006">
    <property type="entry name" value="THIAMINE-BINDING PERIPLASMIC PROTEIN-RELATED"/>
    <property type="match status" value="1"/>
</dbReference>
<proteinExistence type="predicted"/>
<name>A0A0N1JNI8_PSESX</name>
<protein>
    <submittedName>
        <fullName evidence="2">ABC transporter permease</fullName>
    </submittedName>
</protein>
<reference evidence="2 3" key="2">
    <citation type="submission" date="2015-10" db="EMBL/GenBank/DDBJ databases">
        <title>Comparative genomics and high-throughput reverse genetic screens identify a new phytobacterial MAMP and an Arabidopsis receptor required for immune elicitation.</title>
        <authorList>
            <person name="Mott G.A."/>
            <person name="Thakur S."/>
            <person name="Wang P.W."/>
            <person name="Desveaux D."/>
            <person name="Guttman D.S."/>
        </authorList>
    </citation>
    <scope>NUCLEOTIDE SEQUENCE [LARGE SCALE GENOMIC DNA]</scope>
    <source>
        <strain evidence="2 3">0788_9</strain>
    </source>
</reference>
<organism evidence="2 3">
    <name type="scientific">Pseudomonas syringae pv. cilantro</name>
    <dbReference type="NCBI Taxonomy" id="81035"/>
    <lineage>
        <taxon>Bacteria</taxon>
        <taxon>Pseudomonadati</taxon>
        <taxon>Pseudomonadota</taxon>
        <taxon>Gammaproteobacteria</taxon>
        <taxon>Pseudomonadales</taxon>
        <taxon>Pseudomonadaceae</taxon>
        <taxon>Pseudomonas</taxon>
        <taxon>Pseudomonas syringae</taxon>
    </lineage>
</organism>
<dbReference type="SUPFAM" id="SSF53850">
    <property type="entry name" value="Periplasmic binding protein-like II"/>
    <property type="match status" value="1"/>
</dbReference>